<keyword evidence="4" id="KW-1185">Reference proteome</keyword>
<feature type="region of interest" description="Disordered" evidence="2">
    <location>
        <begin position="50"/>
        <end position="72"/>
    </location>
</feature>
<evidence type="ECO:0000256" key="1">
    <source>
        <dbReference type="SAM" id="Coils"/>
    </source>
</evidence>
<dbReference type="PANTHER" id="PTHR22761">
    <property type="entry name" value="CHARGED MULTIVESICULAR BODY PROTEIN"/>
    <property type="match status" value="1"/>
</dbReference>
<dbReference type="Proteomes" id="UP000654075">
    <property type="component" value="Unassembled WGS sequence"/>
</dbReference>
<dbReference type="OMA" id="APMGHAS"/>
<dbReference type="Gene3D" id="6.10.250.1710">
    <property type="match status" value="1"/>
</dbReference>
<dbReference type="GO" id="GO:0006900">
    <property type="term" value="P:vesicle budding from membrane"/>
    <property type="evidence" value="ECO:0007669"/>
    <property type="project" value="TreeGrafter"/>
</dbReference>
<dbReference type="Gene3D" id="1.10.287.1060">
    <property type="entry name" value="ESAT-6-like"/>
    <property type="match status" value="1"/>
</dbReference>
<organism evidence="3 4">
    <name type="scientific">Polarella glacialis</name>
    <name type="common">Dinoflagellate</name>
    <dbReference type="NCBI Taxonomy" id="89957"/>
    <lineage>
        <taxon>Eukaryota</taxon>
        <taxon>Sar</taxon>
        <taxon>Alveolata</taxon>
        <taxon>Dinophyceae</taxon>
        <taxon>Suessiales</taxon>
        <taxon>Suessiaceae</taxon>
        <taxon>Polarella</taxon>
    </lineage>
</organism>
<keyword evidence="1" id="KW-0175">Coiled coil</keyword>
<dbReference type="AlphaFoldDB" id="A0A813HJC8"/>
<dbReference type="OrthoDB" id="3973241at2759"/>
<feature type="region of interest" description="Disordered" evidence="2">
    <location>
        <begin position="208"/>
        <end position="230"/>
    </location>
</feature>
<dbReference type="Pfam" id="PF03357">
    <property type="entry name" value="Snf7"/>
    <property type="match status" value="1"/>
</dbReference>
<protein>
    <recommendedName>
        <fullName evidence="5">Charged multivesicular body protein 5</fullName>
    </recommendedName>
</protein>
<evidence type="ECO:0008006" key="5">
    <source>
        <dbReference type="Google" id="ProtNLM"/>
    </source>
</evidence>
<feature type="non-terminal residue" evidence="3">
    <location>
        <position position="230"/>
    </location>
</feature>
<reference evidence="3" key="1">
    <citation type="submission" date="2021-02" db="EMBL/GenBank/DDBJ databases">
        <authorList>
            <person name="Dougan E. K."/>
            <person name="Rhodes N."/>
            <person name="Thang M."/>
            <person name="Chan C."/>
        </authorList>
    </citation>
    <scope>NUCLEOTIDE SEQUENCE</scope>
</reference>
<name>A0A813HJC8_POLGL</name>
<dbReference type="InterPro" id="IPR005024">
    <property type="entry name" value="Snf7_fam"/>
</dbReference>
<accession>A0A813HJC8</accession>
<evidence type="ECO:0000313" key="4">
    <source>
        <dbReference type="Proteomes" id="UP000654075"/>
    </source>
</evidence>
<sequence>ARRMRRLFGWGKEEERAAATQKPSLAEASDRIETQVKNLEEKIQKADGEIRDLVSKGSTNPTAKQRAMQAMKRKKMYEQQRDQYLATQYNIENQAFALEQAEVQAVAVQAMQNGMELLKDQHQKININSVDKLTDDMAELQDEMKQINDALAQSSMLPDGADEDALNEEYSKMEEELAAMALAGGAFSTSASAAPAVPAAAVAASASSSTAEAVLSPTSRVAQAVPSAPP</sequence>
<evidence type="ECO:0000313" key="3">
    <source>
        <dbReference type="EMBL" id="CAE8638612.1"/>
    </source>
</evidence>
<dbReference type="GO" id="GO:0032511">
    <property type="term" value="P:late endosome to vacuole transport via multivesicular body sorting pathway"/>
    <property type="evidence" value="ECO:0007669"/>
    <property type="project" value="TreeGrafter"/>
</dbReference>
<feature type="coiled-coil region" evidence="1">
    <location>
        <begin position="130"/>
        <end position="183"/>
    </location>
</feature>
<dbReference type="EMBL" id="CAJNNV010032020">
    <property type="protein sequence ID" value="CAE8638612.1"/>
    <property type="molecule type" value="Genomic_DNA"/>
</dbReference>
<evidence type="ECO:0000256" key="2">
    <source>
        <dbReference type="SAM" id="MobiDB-lite"/>
    </source>
</evidence>
<gene>
    <name evidence="3" type="ORF">PGLA1383_LOCUS53775</name>
</gene>
<comment type="caution">
    <text evidence="3">The sequence shown here is derived from an EMBL/GenBank/DDBJ whole genome shotgun (WGS) entry which is preliminary data.</text>
</comment>
<proteinExistence type="predicted"/>
<dbReference type="GO" id="GO:0005771">
    <property type="term" value="C:multivesicular body"/>
    <property type="evidence" value="ECO:0007669"/>
    <property type="project" value="TreeGrafter"/>
</dbReference>